<dbReference type="InterPro" id="IPR036388">
    <property type="entry name" value="WH-like_DNA-bd_sf"/>
</dbReference>
<keyword evidence="4" id="KW-1185">Reference proteome</keyword>
<dbReference type="GO" id="GO:0035556">
    <property type="term" value="P:intracellular signal transduction"/>
    <property type="evidence" value="ECO:0007669"/>
    <property type="project" value="InterPro"/>
</dbReference>
<gene>
    <name evidence="3" type="ORF">SK128_014782</name>
</gene>
<sequence length="256" mass="28665">MLSHSTGAHYQDTTYNIPSGSNTPLTTPRGTLRRKPSVGFQEEKYATRTRYTSGEYQAFGVHRDDDQMTAERQLLLRDSHQLLSLWSQMSGAPGGLPLGSHRHRLKSFHNCFIGRDLVQWLLVNDKASSRASSVAIGQALLEAGYLVCISQPEQVFVDDYVLYRPARPNSATPDRHVQENLSRVQEGGQEPLWVKQISSMAEGQDDELDTKTSPQYDESRNNVDTPTSITSSVSNYCLDLNFQDSVVSMRKPQTVV</sequence>
<dbReference type="GO" id="GO:1903426">
    <property type="term" value="P:regulation of reactive oxygen species biosynthetic process"/>
    <property type="evidence" value="ECO:0007669"/>
    <property type="project" value="TreeGrafter"/>
</dbReference>
<dbReference type="GO" id="GO:0090385">
    <property type="term" value="P:phagosome-lysosome fusion"/>
    <property type="evidence" value="ECO:0007669"/>
    <property type="project" value="TreeGrafter"/>
</dbReference>
<evidence type="ECO:0000313" key="4">
    <source>
        <dbReference type="Proteomes" id="UP001381693"/>
    </source>
</evidence>
<dbReference type="Gene3D" id="1.10.10.10">
    <property type="entry name" value="Winged helix-like DNA-binding domain superfamily/Winged helix DNA-binding domain"/>
    <property type="match status" value="1"/>
</dbReference>
<evidence type="ECO:0000256" key="1">
    <source>
        <dbReference type="SAM" id="MobiDB-lite"/>
    </source>
</evidence>
<feature type="compositionally biased region" description="Polar residues" evidence="1">
    <location>
        <begin position="1"/>
        <end position="22"/>
    </location>
</feature>
<dbReference type="PANTHER" id="PTHR46715:SF1">
    <property type="entry name" value="1-PHOSPHATIDYLINOSITOL 3-PHOSPHATE 5-KINASE"/>
    <property type="match status" value="1"/>
</dbReference>
<feature type="region of interest" description="Disordered" evidence="1">
    <location>
        <begin position="201"/>
        <end position="228"/>
    </location>
</feature>
<dbReference type="GO" id="GO:0012506">
    <property type="term" value="C:vesicle membrane"/>
    <property type="evidence" value="ECO:0007669"/>
    <property type="project" value="TreeGrafter"/>
</dbReference>
<dbReference type="GO" id="GO:0031410">
    <property type="term" value="C:cytoplasmic vesicle"/>
    <property type="evidence" value="ECO:0007669"/>
    <property type="project" value="TreeGrafter"/>
</dbReference>
<dbReference type="InterPro" id="IPR043548">
    <property type="entry name" value="PIKfyve"/>
</dbReference>
<dbReference type="Proteomes" id="UP001381693">
    <property type="component" value="Unassembled WGS sequence"/>
</dbReference>
<proteinExistence type="predicted"/>
<dbReference type="AlphaFoldDB" id="A0AAN8WME9"/>
<organism evidence="3 4">
    <name type="scientific">Halocaridina rubra</name>
    <name type="common">Hawaiian red shrimp</name>
    <dbReference type="NCBI Taxonomy" id="373956"/>
    <lineage>
        <taxon>Eukaryota</taxon>
        <taxon>Metazoa</taxon>
        <taxon>Ecdysozoa</taxon>
        <taxon>Arthropoda</taxon>
        <taxon>Crustacea</taxon>
        <taxon>Multicrustacea</taxon>
        <taxon>Malacostraca</taxon>
        <taxon>Eumalacostraca</taxon>
        <taxon>Eucarida</taxon>
        <taxon>Decapoda</taxon>
        <taxon>Pleocyemata</taxon>
        <taxon>Caridea</taxon>
        <taxon>Atyoidea</taxon>
        <taxon>Atyidae</taxon>
        <taxon>Halocaridina</taxon>
    </lineage>
</organism>
<accession>A0AAN8WME9</accession>
<feature type="non-terminal residue" evidence="3">
    <location>
        <position position="256"/>
    </location>
</feature>
<dbReference type="InterPro" id="IPR036390">
    <property type="entry name" value="WH_DNA-bd_sf"/>
</dbReference>
<reference evidence="3 4" key="1">
    <citation type="submission" date="2023-11" db="EMBL/GenBank/DDBJ databases">
        <title>Halocaridina rubra genome assembly.</title>
        <authorList>
            <person name="Smith C."/>
        </authorList>
    </citation>
    <scope>NUCLEOTIDE SEQUENCE [LARGE SCALE GENOMIC DNA]</scope>
    <source>
        <strain evidence="3">EP-1</strain>
        <tissue evidence="3">Whole</tissue>
    </source>
</reference>
<feature type="domain" description="DEP" evidence="2">
    <location>
        <begin position="92"/>
        <end position="167"/>
    </location>
</feature>
<dbReference type="Pfam" id="PF00610">
    <property type="entry name" value="DEP"/>
    <property type="match status" value="1"/>
</dbReference>
<dbReference type="PROSITE" id="PS50186">
    <property type="entry name" value="DEP"/>
    <property type="match status" value="1"/>
</dbReference>
<evidence type="ECO:0000259" key="2">
    <source>
        <dbReference type="PROSITE" id="PS50186"/>
    </source>
</evidence>
<dbReference type="SMART" id="SM00049">
    <property type="entry name" value="DEP"/>
    <property type="match status" value="1"/>
</dbReference>
<dbReference type="PANTHER" id="PTHR46715">
    <property type="entry name" value="1-PHOSPHATIDYLINOSITOL 3-PHOSPHATE 5-KINASE"/>
    <property type="match status" value="1"/>
</dbReference>
<dbReference type="GO" id="GO:0032438">
    <property type="term" value="P:melanosome organization"/>
    <property type="evidence" value="ECO:0007669"/>
    <property type="project" value="TreeGrafter"/>
</dbReference>
<comment type="caution">
    <text evidence="3">The sequence shown here is derived from an EMBL/GenBank/DDBJ whole genome shotgun (WGS) entry which is preliminary data.</text>
</comment>
<feature type="compositionally biased region" description="Polar residues" evidence="1">
    <location>
        <begin position="211"/>
        <end position="228"/>
    </location>
</feature>
<dbReference type="EMBL" id="JAXCGZ010020162">
    <property type="protein sequence ID" value="KAK7065668.1"/>
    <property type="molecule type" value="Genomic_DNA"/>
</dbReference>
<name>A0AAN8WME9_HALRR</name>
<dbReference type="GO" id="GO:0000285">
    <property type="term" value="F:1-phosphatidylinositol-3-phosphate 5-kinase activity"/>
    <property type="evidence" value="ECO:0007669"/>
    <property type="project" value="InterPro"/>
</dbReference>
<evidence type="ECO:0000313" key="3">
    <source>
        <dbReference type="EMBL" id="KAK7065668.1"/>
    </source>
</evidence>
<protein>
    <recommendedName>
        <fullName evidence="2">DEP domain-containing protein</fullName>
    </recommendedName>
</protein>
<dbReference type="InterPro" id="IPR000591">
    <property type="entry name" value="DEP_dom"/>
</dbReference>
<feature type="region of interest" description="Disordered" evidence="1">
    <location>
        <begin position="1"/>
        <end position="33"/>
    </location>
</feature>
<dbReference type="SUPFAM" id="SSF46785">
    <property type="entry name" value="Winged helix' DNA-binding domain"/>
    <property type="match status" value="1"/>
</dbReference>
<dbReference type="GO" id="GO:0052810">
    <property type="term" value="F:1-phosphatidylinositol-5-kinase activity"/>
    <property type="evidence" value="ECO:0007669"/>
    <property type="project" value="TreeGrafter"/>
</dbReference>